<dbReference type="InterPro" id="IPR024078">
    <property type="entry name" value="LmbE-like_dom_sf"/>
</dbReference>
<gene>
    <name evidence="1" type="ORF">EHF33_06985</name>
</gene>
<dbReference type="PANTHER" id="PTHR12993:SF11">
    <property type="entry name" value="N-ACETYLGLUCOSAMINYL-PHOSPHATIDYLINOSITOL DE-N-ACETYLASE"/>
    <property type="match status" value="1"/>
</dbReference>
<evidence type="ECO:0000313" key="2">
    <source>
        <dbReference type="Proteomes" id="UP000276417"/>
    </source>
</evidence>
<dbReference type="Pfam" id="PF02585">
    <property type="entry name" value="PIG-L"/>
    <property type="match status" value="1"/>
</dbReference>
<evidence type="ECO:0000313" key="1">
    <source>
        <dbReference type="EMBL" id="AZI42521.1"/>
    </source>
</evidence>
<dbReference type="EMBL" id="CP034183">
    <property type="protein sequence ID" value="AZI42521.1"/>
    <property type="molecule type" value="Genomic_DNA"/>
</dbReference>
<dbReference type="Gene3D" id="3.40.50.10320">
    <property type="entry name" value="LmbE-like"/>
    <property type="match status" value="1"/>
</dbReference>
<proteinExistence type="predicted"/>
<dbReference type="PROSITE" id="PS51257">
    <property type="entry name" value="PROKAR_LIPOPROTEIN"/>
    <property type="match status" value="1"/>
</dbReference>
<dbReference type="SUPFAM" id="SSF102588">
    <property type="entry name" value="LmbE-like"/>
    <property type="match status" value="1"/>
</dbReference>
<protein>
    <recommendedName>
        <fullName evidence="3">LmbE family protein</fullName>
    </recommendedName>
</protein>
<organism evidence="1 2">
    <name type="scientific">Deinococcus psychrotolerans</name>
    <dbReference type="NCBI Taxonomy" id="2489213"/>
    <lineage>
        <taxon>Bacteria</taxon>
        <taxon>Thermotogati</taxon>
        <taxon>Deinococcota</taxon>
        <taxon>Deinococci</taxon>
        <taxon>Deinococcales</taxon>
        <taxon>Deinococcaceae</taxon>
        <taxon>Deinococcus</taxon>
    </lineage>
</organism>
<dbReference type="KEGG" id="dph:EHF33_06985"/>
<dbReference type="AlphaFoldDB" id="A0A3G8YLM8"/>
<dbReference type="InterPro" id="IPR003737">
    <property type="entry name" value="GlcNAc_PI_deacetylase-related"/>
</dbReference>
<dbReference type="GO" id="GO:0016811">
    <property type="term" value="F:hydrolase activity, acting on carbon-nitrogen (but not peptide) bonds, in linear amides"/>
    <property type="evidence" value="ECO:0007669"/>
    <property type="project" value="TreeGrafter"/>
</dbReference>
<dbReference type="Proteomes" id="UP000276417">
    <property type="component" value="Chromosome 1"/>
</dbReference>
<dbReference type="PANTHER" id="PTHR12993">
    <property type="entry name" value="N-ACETYLGLUCOSAMINYL-PHOSPHATIDYLINOSITOL DE-N-ACETYLASE-RELATED"/>
    <property type="match status" value="1"/>
</dbReference>
<evidence type="ECO:0008006" key="3">
    <source>
        <dbReference type="Google" id="ProtNLM"/>
    </source>
</evidence>
<reference evidence="1 2" key="1">
    <citation type="submission" date="2018-11" db="EMBL/GenBank/DDBJ databases">
        <title>Deinococcus shelandsis sp. nov., isolated from South Shetland Islands soil of Antarctica.</title>
        <authorList>
            <person name="Tian J."/>
        </authorList>
    </citation>
    <scope>NUCLEOTIDE SEQUENCE [LARGE SCALE GENOMIC DNA]</scope>
    <source>
        <strain evidence="1 2">S14-83T</strain>
    </source>
</reference>
<accession>A0A3G8YLM8</accession>
<sequence length="258" mass="27900">MTRLTGKAPNRRRWWWLLLVAALGTACTTVFTTQLTTPVAEALTKGQALLGKKTVLAIVAHPDDLEWYIGGTLRRLSDNGANVQVVVSSDGEKGPNKIDAPDLAAARRAEQAAAGAINGYTHIYSLALPDRGVAADPRFLPEVERIYNEVKPDAVFVFDPSSPALPYLHVDHQGSAREFLKFWNTLGANKPPVYLFQTRRPDVAVDISGVIDTKVRALAQHVSQNGGSGSGMKGFFAGSGKQVGVGYAELFRELDSKE</sequence>
<dbReference type="OrthoDB" id="9815144at2"/>
<dbReference type="RefSeq" id="WP_124869278.1">
    <property type="nucleotide sequence ID" value="NZ_CP034183.1"/>
</dbReference>
<keyword evidence="2" id="KW-1185">Reference proteome</keyword>
<name>A0A3G8YLM8_9DEIO</name>